<proteinExistence type="predicted"/>
<evidence type="ECO:0000256" key="4">
    <source>
        <dbReference type="SAM" id="Phobius"/>
    </source>
</evidence>
<dbReference type="Pfam" id="PF07696">
    <property type="entry name" value="7TMR-DISMED2"/>
    <property type="match status" value="1"/>
</dbReference>
<dbReference type="SUPFAM" id="SSF55073">
    <property type="entry name" value="Nucleotide cyclase"/>
    <property type="match status" value="1"/>
</dbReference>
<comment type="caution">
    <text evidence="6">The sequence shown here is derived from an EMBL/GenBank/DDBJ whole genome shotgun (WGS) entry which is preliminary data.</text>
</comment>
<dbReference type="GO" id="GO:0052621">
    <property type="term" value="F:diguanylate cyclase activity"/>
    <property type="evidence" value="ECO:0007669"/>
    <property type="project" value="UniProtKB-EC"/>
</dbReference>
<evidence type="ECO:0000313" key="6">
    <source>
        <dbReference type="EMBL" id="MFC3122360.1"/>
    </source>
</evidence>
<dbReference type="SMART" id="SM00267">
    <property type="entry name" value="GGDEF"/>
    <property type="match status" value="1"/>
</dbReference>
<dbReference type="PROSITE" id="PS50887">
    <property type="entry name" value="GGDEF"/>
    <property type="match status" value="1"/>
</dbReference>
<dbReference type="EC" id="2.7.7.65" evidence="1"/>
<gene>
    <name evidence="6" type="ORF">ACFOHL_12085</name>
</gene>
<keyword evidence="3" id="KW-0175">Coiled coil</keyword>
<feature type="transmembrane region" description="Helical" evidence="4">
    <location>
        <begin position="339"/>
        <end position="359"/>
    </location>
</feature>
<dbReference type="InterPro" id="IPR043128">
    <property type="entry name" value="Rev_trsase/Diguanyl_cyclase"/>
</dbReference>
<feature type="transmembrane region" description="Helical" evidence="4">
    <location>
        <begin position="371"/>
        <end position="392"/>
    </location>
</feature>
<feature type="transmembrane region" description="Helical" evidence="4">
    <location>
        <begin position="256"/>
        <end position="275"/>
    </location>
</feature>
<dbReference type="PANTHER" id="PTHR45138">
    <property type="entry name" value="REGULATORY COMPONENTS OF SENSORY TRANSDUCTION SYSTEM"/>
    <property type="match status" value="1"/>
</dbReference>
<keyword evidence="4" id="KW-1133">Transmembrane helix</keyword>
<accession>A0ABV7FT77</accession>
<dbReference type="InterPro" id="IPR011623">
    <property type="entry name" value="7TMR_DISM_rcpt_extracell_dom1"/>
</dbReference>
<keyword evidence="7" id="KW-1185">Reference proteome</keyword>
<comment type="catalytic activity">
    <reaction evidence="2">
        <text>2 GTP = 3',3'-c-di-GMP + 2 diphosphate</text>
        <dbReference type="Rhea" id="RHEA:24898"/>
        <dbReference type="ChEBI" id="CHEBI:33019"/>
        <dbReference type="ChEBI" id="CHEBI:37565"/>
        <dbReference type="ChEBI" id="CHEBI:58805"/>
        <dbReference type="EC" id="2.7.7.65"/>
    </reaction>
</comment>
<evidence type="ECO:0000256" key="1">
    <source>
        <dbReference type="ARBA" id="ARBA00012528"/>
    </source>
</evidence>
<dbReference type="InterPro" id="IPR000160">
    <property type="entry name" value="GGDEF_dom"/>
</dbReference>
<evidence type="ECO:0000256" key="2">
    <source>
        <dbReference type="ARBA" id="ARBA00034247"/>
    </source>
</evidence>
<protein>
    <recommendedName>
        <fullName evidence="1">diguanylate cyclase</fullName>
        <ecNumber evidence="1">2.7.7.65</ecNumber>
    </recommendedName>
</protein>
<dbReference type="Pfam" id="PF00990">
    <property type="entry name" value="GGDEF"/>
    <property type="match status" value="1"/>
</dbReference>
<keyword evidence="6" id="KW-0808">Transferase</keyword>
<reference evidence="7" key="1">
    <citation type="journal article" date="2019" name="Int. J. Syst. Evol. Microbiol.">
        <title>The Global Catalogue of Microorganisms (GCM) 10K type strain sequencing project: providing services to taxonomists for standard genome sequencing and annotation.</title>
        <authorList>
            <consortium name="The Broad Institute Genomics Platform"/>
            <consortium name="The Broad Institute Genome Sequencing Center for Infectious Disease"/>
            <person name="Wu L."/>
            <person name="Ma J."/>
        </authorList>
    </citation>
    <scope>NUCLEOTIDE SEQUENCE [LARGE SCALE GENOMIC DNA]</scope>
    <source>
        <strain evidence="7">KCTC 52473</strain>
    </source>
</reference>
<organism evidence="6 7">
    <name type="scientific">Agaribacter flavus</name>
    <dbReference type="NCBI Taxonomy" id="1902781"/>
    <lineage>
        <taxon>Bacteria</taxon>
        <taxon>Pseudomonadati</taxon>
        <taxon>Pseudomonadota</taxon>
        <taxon>Gammaproteobacteria</taxon>
        <taxon>Alteromonadales</taxon>
        <taxon>Alteromonadaceae</taxon>
        <taxon>Agaribacter</taxon>
    </lineage>
</organism>
<sequence>MDVNILLSKNKSYWIAGIVAIFSICLLALTNSLTNSGEIKSLHFSTEYLASDKSTTGLGISSIKQEAGLPWLSFDGANIGLSDEPYWFRSSIALPVPNKHYLIEVDYGLLDKVELWFVEPESKAVVQDYTVGDSLPFSERPIQYEKFLFPLPSGFDELEVYFRIQSEGPIKAPIRVWEKSDFIEYSGAHNLFMGIFLGYMLAMALSNLFIYATTRNHTFAIYTGYVICFALVVATIHGVGFRYFWSEHVWLQQRAVAFFACATLFLIIQFSFSILSLKKASPLVYRVLNAVKYIFVILFFAAAVLPYTGVLQAILIMIAVTTPVILIAGISLSMNGNLIARYFTAAWAVLLVSGITTTIENLGVFELEIDASYLLMVGATIETMLLALALAISFSDQFKETELARAAAIENERQAMVAKDELLKVQEEAKRSLQYSVEERTLELEIALRELSEANNELERMSAIDPLTGLMNRRYFDKRLLAEMRRSRREQTPLTVAILDIDFFKKVNDKFGHLGGDECLKVFSRVLQDIIKRPADVICRFGGEEFVAILPNTELEGACKLMQRLRLAVEDTVIKFEDKEIRITVSIGVTSRVVESNDEQEMLIAFADKLLYQAKQSGRNKVVSDTF</sequence>
<evidence type="ECO:0000256" key="3">
    <source>
        <dbReference type="SAM" id="Coils"/>
    </source>
</evidence>
<dbReference type="InterPro" id="IPR029787">
    <property type="entry name" value="Nucleotide_cyclase"/>
</dbReference>
<keyword evidence="6" id="KW-0548">Nucleotidyltransferase</keyword>
<evidence type="ECO:0000259" key="5">
    <source>
        <dbReference type="PROSITE" id="PS50887"/>
    </source>
</evidence>
<feature type="transmembrane region" description="Helical" evidence="4">
    <location>
        <begin position="313"/>
        <end position="332"/>
    </location>
</feature>
<dbReference type="EMBL" id="JBHRSW010000021">
    <property type="protein sequence ID" value="MFC3122360.1"/>
    <property type="molecule type" value="Genomic_DNA"/>
</dbReference>
<dbReference type="PANTHER" id="PTHR45138:SF9">
    <property type="entry name" value="DIGUANYLATE CYCLASE DGCM-RELATED"/>
    <property type="match status" value="1"/>
</dbReference>
<evidence type="ECO:0000313" key="7">
    <source>
        <dbReference type="Proteomes" id="UP001595478"/>
    </source>
</evidence>
<dbReference type="InterPro" id="IPR011622">
    <property type="entry name" value="7TMR_DISM_rcpt_extracell_dom2"/>
</dbReference>
<dbReference type="Gene3D" id="2.60.40.2380">
    <property type="match status" value="1"/>
</dbReference>
<feature type="transmembrane region" description="Helical" evidence="4">
    <location>
        <begin position="287"/>
        <end position="307"/>
    </location>
</feature>
<dbReference type="NCBIfam" id="TIGR00254">
    <property type="entry name" value="GGDEF"/>
    <property type="match status" value="1"/>
</dbReference>
<dbReference type="Gene3D" id="3.30.70.270">
    <property type="match status" value="1"/>
</dbReference>
<dbReference type="InterPro" id="IPR050469">
    <property type="entry name" value="Diguanylate_Cyclase"/>
</dbReference>
<feature type="domain" description="GGDEF" evidence="5">
    <location>
        <begin position="492"/>
        <end position="627"/>
    </location>
</feature>
<feature type="transmembrane region" description="Helical" evidence="4">
    <location>
        <begin position="12"/>
        <end position="30"/>
    </location>
</feature>
<dbReference type="Pfam" id="PF07695">
    <property type="entry name" value="7TMR-DISM_7TM"/>
    <property type="match status" value="1"/>
</dbReference>
<dbReference type="Proteomes" id="UP001595478">
    <property type="component" value="Unassembled WGS sequence"/>
</dbReference>
<name>A0ABV7FT77_9ALTE</name>
<dbReference type="CDD" id="cd01949">
    <property type="entry name" value="GGDEF"/>
    <property type="match status" value="1"/>
</dbReference>
<feature type="transmembrane region" description="Helical" evidence="4">
    <location>
        <begin position="219"/>
        <end position="244"/>
    </location>
</feature>
<dbReference type="RefSeq" id="WP_376920493.1">
    <property type="nucleotide sequence ID" value="NZ_JBHRSW010000021.1"/>
</dbReference>
<keyword evidence="4" id="KW-0472">Membrane</keyword>
<feature type="transmembrane region" description="Helical" evidence="4">
    <location>
        <begin position="191"/>
        <end position="212"/>
    </location>
</feature>
<keyword evidence="4" id="KW-0812">Transmembrane</keyword>
<feature type="coiled-coil region" evidence="3">
    <location>
        <begin position="437"/>
        <end position="464"/>
    </location>
</feature>